<dbReference type="InParanoid" id="A0A024G1F3"/>
<dbReference type="FunCoup" id="A0A024G1F3">
    <property type="interactions" value="185"/>
</dbReference>
<keyword evidence="4" id="KW-0963">Cytoplasm</keyword>
<dbReference type="InterPro" id="IPR007317">
    <property type="entry name" value="GET4"/>
</dbReference>
<dbReference type="FunFam" id="1.25.40.10:FF:000060">
    <property type="entry name" value="Golgi to ER traffic protein 4 homolog"/>
    <property type="match status" value="1"/>
</dbReference>
<protein>
    <recommendedName>
        <fullName evidence="7">Golgi to ER traffic protein 4 homolog</fullName>
    </recommendedName>
</protein>
<sequence length="327" mass="37298">MNRRALARQAAKNAVPECSIALTREAHPEHNVICKKAMAIDNISRKLDEQLQSNDYYGALQMYKTLFMRTLKSEESVNQPTQSIELASKASKTLLKHKQASAAAEMANLMLTVFTDYHYKVDEYTKNLISSINDAFVAEGDFSKELASFLQNAVKWSAAEGTRKHGHPQIQLFLARAYFRGGDHKQAAKHYLHAEKPEEFADFLLHWSNEGYPSEVDLYIARGVLQLLCLENLKDANKLFETFHVKAKLENVTLETPLCHFIRFLLVTLERDALPLYQLLQDRYAAALARDKSFEKYLERIGVNYYGVQPQQSGLNSILEMFSRGVQ</sequence>
<dbReference type="PANTHER" id="PTHR12875:SF0">
    <property type="entry name" value="GOLGI TO ER TRAFFIC PROTEIN 4 HOMOLOG"/>
    <property type="match status" value="1"/>
</dbReference>
<dbReference type="InterPro" id="IPR011990">
    <property type="entry name" value="TPR-like_helical_dom_sf"/>
</dbReference>
<dbReference type="AlphaFoldDB" id="A0A024G1F3"/>
<dbReference type="GO" id="GO:0045048">
    <property type="term" value="P:protein insertion into ER membrane"/>
    <property type="evidence" value="ECO:0007669"/>
    <property type="project" value="InterPro"/>
</dbReference>
<evidence type="ECO:0000313" key="6">
    <source>
        <dbReference type="Proteomes" id="UP000053237"/>
    </source>
</evidence>
<comment type="subcellular location">
    <subcellularLocation>
        <location evidence="1">Cytoplasm</location>
        <location evidence="1">Cytosol</location>
    </subcellularLocation>
</comment>
<dbReference type="STRING" id="65357.A0A024G1F3"/>
<dbReference type="Proteomes" id="UP000053237">
    <property type="component" value="Unassembled WGS sequence"/>
</dbReference>
<dbReference type="GO" id="GO:0005829">
    <property type="term" value="C:cytosol"/>
    <property type="evidence" value="ECO:0007669"/>
    <property type="project" value="UniProtKB-SubCell"/>
</dbReference>
<proteinExistence type="inferred from homology"/>
<keyword evidence="6" id="KW-1185">Reference proteome</keyword>
<evidence type="ECO:0008006" key="7">
    <source>
        <dbReference type="Google" id="ProtNLM"/>
    </source>
</evidence>
<evidence type="ECO:0000256" key="2">
    <source>
        <dbReference type="ARBA" id="ARBA00005351"/>
    </source>
</evidence>
<evidence type="ECO:0000256" key="3">
    <source>
        <dbReference type="ARBA" id="ARBA00022448"/>
    </source>
</evidence>
<comment type="similarity">
    <text evidence="2">Belongs to the GET4 family.</text>
</comment>
<accession>A0A024G1F3</accession>
<dbReference type="Gene3D" id="1.25.40.10">
    <property type="entry name" value="Tetratricopeptide repeat domain"/>
    <property type="match status" value="1"/>
</dbReference>
<dbReference type="OrthoDB" id="10252405at2759"/>
<dbReference type="PANTHER" id="PTHR12875">
    <property type="entry name" value="GOLGI TO ER TRAFFIC PROTEIN 4 HOMOLOG"/>
    <property type="match status" value="1"/>
</dbReference>
<organism evidence="5 6">
    <name type="scientific">Albugo candida</name>
    <dbReference type="NCBI Taxonomy" id="65357"/>
    <lineage>
        <taxon>Eukaryota</taxon>
        <taxon>Sar</taxon>
        <taxon>Stramenopiles</taxon>
        <taxon>Oomycota</taxon>
        <taxon>Peronosporomycetes</taxon>
        <taxon>Albuginales</taxon>
        <taxon>Albuginaceae</taxon>
        <taxon>Albugo</taxon>
    </lineage>
</organism>
<evidence type="ECO:0000313" key="5">
    <source>
        <dbReference type="EMBL" id="CCI40475.1"/>
    </source>
</evidence>
<reference evidence="5 6" key="1">
    <citation type="submission" date="2012-05" db="EMBL/GenBank/DDBJ databases">
        <title>Recombination and specialization in a pathogen metapopulation.</title>
        <authorList>
            <person name="Gardiner A."/>
            <person name="Kemen E."/>
            <person name="Schultz-Larsen T."/>
            <person name="MacLean D."/>
            <person name="Van Oosterhout C."/>
            <person name="Jones J.D.G."/>
        </authorList>
    </citation>
    <scope>NUCLEOTIDE SEQUENCE [LARGE SCALE GENOMIC DNA]</scope>
    <source>
        <strain evidence="5 6">Ac Nc2</strain>
    </source>
</reference>
<name>A0A024G1F3_9STRA</name>
<evidence type="ECO:0000256" key="1">
    <source>
        <dbReference type="ARBA" id="ARBA00004514"/>
    </source>
</evidence>
<evidence type="ECO:0000256" key="4">
    <source>
        <dbReference type="ARBA" id="ARBA00022490"/>
    </source>
</evidence>
<gene>
    <name evidence="5" type="ORF">BN9_012590</name>
</gene>
<keyword evidence="3" id="KW-0813">Transport</keyword>
<dbReference type="EMBL" id="CAIX01000009">
    <property type="protein sequence ID" value="CCI40475.1"/>
    <property type="molecule type" value="Genomic_DNA"/>
</dbReference>
<comment type="caution">
    <text evidence="5">The sequence shown here is derived from an EMBL/GenBank/DDBJ whole genome shotgun (WGS) entry which is preliminary data.</text>
</comment>
<dbReference type="Pfam" id="PF04190">
    <property type="entry name" value="GET4"/>
    <property type="match status" value="1"/>
</dbReference>